<proteinExistence type="predicted"/>
<protein>
    <submittedName>
        <fullName evidence="1">Cyclic nucleotide gated channel 1</fullName>
    </submittedName>
</protein>
<reference evidence="1" key="1">
    <citation type="journal article" date="2019" name="Science">
        <title>Mutation of a bHLH transcription factor allowed almond domestication.</title>
        <authorList>
            <person name="Sanchez-Perez R."/>
            <person name="Pavan S."/>
            <person name="Mazzeo R."/>
            <person name="Moldovan C."/>
            <person name="Aiese Cigliano R."/>
            <person name="Del Cueto J."/>
            <person name="Ricciardi F."/>
            <person name="Lotti C."/>
            <person name="Ricciardi L."/>
            <person name="Dicenta F."/>
            <person name="Lopez-Marques R.L."/>
            <person name="Lindberg Moller B."/>
        </authorList>
    </citation>
    <scope>NUCLEOTIDE SEQUENCE</scope>
</reference>
<evidence type="ECO:0000313" key="1">
    <source>
        <dbReference type="EMBL" id="BBG99172.1"/>
    </source>
</evidence>
<name>A0A4Y1R4X2_PRUDU</name>
<gene>
    <name evidence="1" type="ORF">Prudu_008774</name>
</gene>
<accession>A0A4Y1R4X2</accession>
<dbReference type="AlphaFoldDB" id="A0A4Y1R4X2"/>
<sequence>MRAVVPSQKYGRALPFAKVVWHILAKVARHILTKVAECFLLKKLGRALLEYLGRPLLLQKAGLGRIFSLRTLVPSSQHLGKQSRAGIVEVRRECEIPHRPNG</sequence>
<organism evidence="1">
    <name type="scientific">Prunus dulcis</name>
    <name type="common">Almond</name>
    <name type="synonym">Amygdalus dulcis</name>
    <dbReference type="NCBI Taxonomy" id="3755"/>
    <lineage>
        <taxon>Eukaryota</taxon>
        <taxon>Viridiplantae</taxon>
        <taxon>Streptophyta</taxon>
        <taxon>Embryophyta</taxon>
        <taxon>Tracheophyta</taxon>
        <taxon>Spermatophyta</taxon>
        <taxon>Magnoliopsida</taxon>
        <taxon>eudicotyledons</taxon>
        <taxon>Gunneridae</taxon>
        <taxon>Pentapetalae</taxon>
        <taxon>rosids</taxon>
        <taxon>fabids</taxon>
        <taxon>Rosales</taxon>
        <taxon>Rosaceae</taxon>
        <taxon>Amygdaloideae</taxon>
        <taxon>Amygdaleae</taxon>
        <taxon>Prunus</taxon>
    </lineage>
</organism>
<dbReference type="EMBL" id="AP019299">
    <property type="protein sequence ID" value="BBG99172.1"/>
    <property type="molecule type" value="Genomic_DNA"/>
</dbReference>